<dbReference type="InterPro" id="IPR036322">
    <property type="entry name" value="WD40_repeat_dom_sf"/>
</dbReference>
<protein>
    <submittedName>
        <fullName evidence="7">Uncharacterized protein</fullName>
    </submittedName>
</protein>
<feature type="compositionally biased region" description="Basic and acidic residues" evidence="4">
    <location>
        <begin position="781"/>
        <end position="796"/>
    </location>
</feature>
<evidence type="ECO:0000256" key="4">
    <source>
        <dbReference type="SAM" id="MobiDB-lite"/>
    </source>
</evidence>
<reference evidence="7 8" key="1">
    <citation type="journal article" date="2009" name="Nature">
        <title>Evolution of pathogenicity and sexual reproduction in eight Candida genomes.</title>
        <authorList>
            <person name="Butler G."/>
            <person name="Rasmussen M.D."/>
            <person name="Lin M.F."/>
            <person name="Santos M.A."/>
            <person name="Sakthikumar S."/>
            <person name="Munro C.A."/>
            <person name="Rheinbay E."/>
            <person name="Grabherr M."/>
            <person name="Forche A."/>
            <person name="Reedy J.L."/>
            <person name="Agrafioti I."/>
            <person name="Arnaud M.B."/>
            <person name="Bates S."/>
            <person name="Brown A.J."/>
            <person name="Brunke S."/>
            <person name="Costanzo M.C."/>
            <person name="Fitzpatrick D.A."/>
            <person name="de Groot P.W."/>
            <person name="Harris D."/>
            <person name="Hoyer L.L."/>
            <person name="Hube B."/>
            <person name="Klis F.M."/>
            <person name="Kodira C."/>
            <person name="Lennard N."/>
            <person name="Logue M.E."/>
            <person name="Martin R."/>
            <person name="Neiman A.M."/>
            <person name="Nikolaou E."/>
            <person name="Quail M.A."/>
            <person name="Quinn J."/>
            <person name="Santos M.C."/>
            <person name="Schmitzberger F.F."/>
            <person name="Sherlock G."/>
            <person name="Shah P."/>
            <person name="Silverstein K.A."/>
            <person name="Skrzypek M.S."/>
            <person name="Soll D."/>
            <person name="Staggs R."/>
            <person name="Stansfield I."/>
            <person name="Stumpf M.P."/>
            <person name="Sudbery P.E."/>
            <person name="Srikantha T."/>
            <person name="Zeng Q."/>
            <person name="Berman J."/>
            <person name="Berriman M."/>
            <person name="Heitman J."/>
            <person name="Gow N.A."/>
            <person name="Lorenz M.C."/>
            <person name="Birren B.W."/>
            <person name="Kellis M."/>
            <person name="Cuomo C.A."/>
        </authorList>
    </citation>
    <scope>NUCLEOTIDE SEQUENCE [LARGE SCALE GENOMIC DNA]</scope>
    <source>
        <strain evidence="8">ATCC 6260 / CBS 566 / DSM 6381 / JCM 1539 / NBRC 10279 / NRRL Y-324</strain>
    </source>
</reference>
<dbReference type="InterPro" id="IPR019775">
    <property type="entry name" value="WD40_repeat_CS"/>
</dbReference>
<sequence length="944" mass="104342">MRCDANTTIFMPTIDKKRKVDVPSESRQRASRIFSPFRVVGCVSNDTPFSLGTLGSTFYIVTSVGRSFQIYDAATLHLLFVSQTQTSSKITCLATHFHYVFAAYGSRIGIFKRGRLEHTIECPSDVSISHLLCFGEYLVATSTCGKVFVYKRQSEKYATELHTTLTAINSDFEGDIVGLVHPPTYLNKIVVATTNHLFLFNIRTGKLLYKTSSEQIQGPISSIETAPALDIMAVGTSTGNVHLFHLKKAKTIGPLIKAGDSKVAAISFRTDRSHHLVAGLTNGDLYFYDLEKQSRVHTLHGAHKQVYGGVSNVKFLNGQPIVVTNGADNQLKEYVFDPSLSTSSSSIVSPPRHLRSRGGHSAPPIAIEFPQENKSHFLLSASRDRSFWSFSLRKDAQAQELSQRLPKGENGKRIAGPVSSMKEKFPEIVCISSSQAREGEWENVITGHKDETFARTWNSRSKRVGRHSLETIDNGIVKSVCISQCGNFGLVGSSQGGIGVYNLQSGLLRKRYVLHRNAAVTGLAIDGMNRNMVSCGLDGIVGFYDFTNSKYLGKLQLDAPITFMAYHKSSDLVACALDDLSIVIIDTVTQKVIRVLYGHTNRITSLDFSPNGRWIVSAALDATMRTWDLPTGGCIDGIRLPSVVTAVKFSPIGDYIATAHVSGNGVSLWTNKAQFKTVSARHLTEDEFATTLLPNASGHGGSTLLDGAFEDDEETEIAMDSYKSKDQIENMTTLYLGSRGKYSTVLHLDNIKQRNKPKETAQKPKQAPFFLSLSAGQVGDQARENELGSEEQAPKEGDEDEADSRLLKLKENGKHNFESRFTQLLRAGSKQKDYREFLEYLVECSPATIDLEVRSLNSFAPLEEMTSFMEAMIQGLESKTNFDMIESIVSIFLRIHGDVIVNHPMEKTLQDTVQRWNEKNQQMAVTLDSQVKYCAGVISFLSTV</sequence>
<dbReference type="Gene3D" id="2.130.10.10">
    <property type="entry name" value="YVTN repeat-like/Quinoprotein amine dehydrogenase"/>
    <property type="match status" value="2"/>
</dbReference>
<dbReference type="AlphaFoldDB" id="A5DBS0"/>
<dbReference type="VEuPathDB" id="FungiDB:PGUG_00725"/>
<name>A5DBS0_PICGU</name>
<dbReference type="eggNOG" id="KOG1539">
    <property type="taxonomic scope" value="Eukaryota"/>
</dbReference>
<dbReference type="GO" id="GO:0034388">
    <property type="term" value="C:Pwp2p-containing subcomplex of 90S preribosome"/>
    <property type="evidence" value="ECO:0007669"/>
    <property type="project" value="TreeGrafter"/>
</dbReference>
<keyword evidence="1 3" id="KW-0853">WD repeat</keyword>
<dbReference type="SUPFAM" id="SSF50998">
    <property type="entry name" value="Quinoprotein alcohol dehydrogenase-like"/>
    <property type="match status" value="1"/>
</dbReference>
<dbReference type="InParanoid" id="A5DBS0"/>
<evidence type="ECO:0000256" key="3">
    <source>
        <dbReference type="PROSITE-ProRule" id="PRU00221"/>
    </source>
</evidence>
<dbReference type="GO" id="GO:0032040">
    <property type="term" value="C:small-subunit processome"/>
    <property type="evidence" value="ECO:0007669"/>
    <property type="project" value="EnsemblFungi"/>
</dbReference>
<accession>A5DBS0</accession>
<feature type="region of interest" description="Disordered" evidence="4">
    <location>
        <begin position="780"/>
        <end position="803"/>
    </location>
</feature>
<dbReference type="OrthoDB" id="10250769at2759"/>
<dbReference type="InterPro" id="IPR001680">
    <property type="entry name" value="WD40_rpt"/>
</dbReference>
<dbReference type="GeneID" id="5129020"/>
<dbReference type="Proteomes" id="UP000001997">
    <property type="component" value="Unassembled WGS sequence"/>
</dbReference>
<dbReference type="KEGG" id="pgu:PGUG_00725"/>
<dbReference type="RefSeq" id="XP_001487348.2">
    <property type="nucleotide sequence ID" value="XM_001487298.1"/>
</dbReference>
<dbReference type="HOGENOM" id="CLU_002774_2_0_1"/>
<dbReference type="InterPro" id="IPR059157">
    <property type="entry name" value="WDR36-Utp21_N"/>
</dbReference>
<dbReference type="PANTHER" id="PTHR22840:SF12">
    <property type="entry name" value="WD REPEAT-CONTAINING PROTEIN 36"/>
    <property type="match status" value="1"/>
</dbReference>
<dbReference type="InterPro" id="IPR011047">
    <property type="entry name" value="Quinoprotein_ADH-like_sf"/>
</dbReference>
<dbReference type="EMBL" id="CH408155">
    <property type="protein sequence ID" value="EDK36627.2"/>
    <property type="molecule type" value="Genomic_DNA"/>
</dbReference>
<evidence type="ECO:0000259" key="5">
    <source>
        <dbReference type="Pfam" id="PF04192"/>
    </source>
</evidence>
<organism evidence="7 8">
    <name type="scientific">Meyerozyma guilliermondii (strain ATCC 6260 / CBS 566 / DSM 6381 / JCM 1539 / NBRC 10279 / NRRL Y-324)</name>
    <name type="common">Yeast</name>
    <name type="synonym">Candida guilliermondii</name>
    <dbReference type="NCBI Taxonomy" id="294746"/>
    <lineage>
        <taxon>Eukaryota</taxon>
        <taxon>Fungi</taxon>
        <taxon>Dikarya</taxon>
        <taxon>Ascomycota</taxon>
        <taxon>Saccharomycotina</taxon>
        <taxon>Pichiomycetes</taxon>
        <taxon>Debaryomycetaceae</taxon>
        <taxon>Meyerozyma</taxon>
    </lineage>
</organism>
<dbReference type="OMA" id="CIYAWRA"/>
<gene>
    <name evidence="7" type="ORF">PGUG_00725</name>
</gene>
<feature type="domain" description="WDR36/Utp21 N-terminal" evidence="6">
    <location>
        <begin position="60"/>
        <end position="337"/>
    </location>
</feature>
<dbReference type="SMART" id="SM00320">
    <property type="entry name" value="WD40"/>
    <property type="match status" value="10"/>
</dbReference>
<keyword evidence="8" id="KW-1185">Reference proteome</keyword>
<dbReference type="FunFam" id="2.130.10.10:FF:000410">
    <property type="entry name" value="U3 small nucleolar RNA-associated protein 21"/>
    <property type="match status" value="1"/>
</dbReference>
<dbReference type="Pfam" id="PF25171">
    <property type="entry name" value="Beta-prop_WDR36-Utp21_1st"/>
    <property type="match status" value="1"/>
</dbReference>
<dbReference type="PROSITE" id="PS50294">
    <property type="entry name" value="WD_REPEATS_REGION"/>
    <property type="match status" value="1"/>
</dbReference>
<dbReference type="FunCoup" id="A5DBS0">
    <property type="interactions" value="1147"/>
</dbReference>
<dbReference type="Pfam" id="PF04192">
    <property type="entry name" value="Utp21"/>
    <property type="match status" value="1"/>
</dbReference>
<dbReference type="PROSITE" id="PS00678">
    <property type="entry name" value="WD_REPEATS_1"/>
    <property type="match status" value="1"/>
</dbReference>
<evidence type="ECO:0000259" key="6">
    <source>
        <dbReference type="Pfam" id="PF25171"/>
    </source>
</evidence>
<evidence type="ECO:0000256" key="1">
    <source>
        <dbReference type="ARBA" id="ARBA00022574"/>
    </source>
</evidence>
<evidence type="ECO:0000256" key="2">
    <source>
        <dbReference type="ARBA" id="ARBA00022737"/>
    </source>
</evidence>
<keyword evidence="2" id="KW-0677">Repeat</keyword>
<dbReference type="STRING" id="294746.A5DBS0"/>
<dbReference type="Pfam" id="PF25168">
    <property type="entry name" value="Beta-prop_WDR36-Utp21_2nd"/>
    <property type="match status" value="1"/>
</dbReference>
<dbReference type="InterPro" id="IPR015943">
    <property type="entry name" value="WD40/YVTN_repeat-like_dom_sf"/>
</dbReference>
<dbReference type="InterPro" id="IPR007319">
    <property type="entry name" value="WDR36/Utp21_C"/>
</dbReference>
<evidence type="ECO:0000313" key="7">
    <source>
        <dbReference type="EMBL" id="EDK36627.2"/>
    </source>
</evidence>
<dbReference type="GO" id="GO:0006364">
    <property type="term" value="P:rRNA processing"/>
    <property type="evidence" value="ECO:0007669"/>
    <property type="project" value="InterPro"/>
</dbReference>
<dbReference type="SUPFAM" id="SSF50978">
    <property type="entry name" value="WD40 repeat-like"/>
    <property type="match status" value="2"/>
</dbReference>
<evidence type="ECO:0000313" key="8">
    <source>
        <dbReference type="Proteomes" id="UP000001997"/>
    </source>
</evidence>
<feature type="domain" description="WDR36/Utp21 C-terminal" evidence="5">
    <location>
        <begin position="726"/>
        <end position="942"/>
    </location>
</feature>
<dbReference type="PROSITE" id="PS50082">
    <property type="entry name" value="WD_REPEATS_2"/>
    <property type="match status" value="1"/>
</dbReference>
<proteinExistence type="predicted"/>
<feature type="repeat" description="WD" evidence="3">
    <location>
        <begin position="596"/>
        <end position="637"/>
    </location>
</feature>
<dbReference type="PANTHER" id="PTHR22840">
    <property type="entry name" value="WD REPEAT-CONTAINING PROTEIN 36"/>
    <property type="match status" value="1"/>
</dbReference>